<dbReference type="Proteomes" id="UP000039865">
    <property type="component" value="Unassembled WGS sequence"/>
</dbReference>
<organism evidence="2 3">
    <name type="scientific">Stylonychia lemnae</name>
    <name type="common">Ciliate</name>
    <dbReference type="NCBI Taxonomy" id="5949"/>
    <lineage>
        <taxon>Eukaryota</taxon>
        <taxon>Sar</taxon>
        <taxon>Alveolata</taxon>
        <taxon>Ciliophora</taxon>
        <taxon>Intramacronucleata</taxon>
        <taxon>Spirotrichea</taxon>
        <taxon>Stichotrichia</taxon>
        <taxon>Sporadotrichida</taxon>
        <taxon>Oxytrichidae</taxon>
        <taxon>Stylonychinae</taxon>
        <taxon>Stylonychia</taxon>
    </lineage>
</organism>
<dbReference type="PANTHER" id="PTHR31398">
    <property type="entry name" value="MEIOTIC NUCLEAR DIVISION PROTEIN 1 HOMOLOG"/>
    <property type="match status" value="1"/>
</dbReference>
<protein>
    <recommendedName>
        <fullName evidence="4">Transmembrane protein</fullName>
    </recommendedName>
</protein>
<reference evidence="2 3" key="1">
    <citation type="submission" date="2014-06" db="EMBL/GenBank/DDBJ databases">
        <authorList>
            <person name="Swart Estienne"/>
        </authorList>
    </citation>
    <scope>NUCLEOTIDE SEQUENCE [LARGE SCALE GENOMIC DNA]</scope>
    <source>
        <strain evidence="2 3">130c</strain>
    </source>
</reference>
<name>A0A078A0W6_STYLE</name>
<dbReference type="PANTHER" id="PTHR31398:SF0">
    <property type="entry name" value="MEIOTIC NUCLEAR DIVISION PROTEIN 1 HOMOLOG"/>
    <property type="match status" value="1"/>
</dbReference>
<evidence type="ECO:0000313" key="3">
    <source>
        <dbReference type="Proteomes" id="UP000039865"/>
    </source>
</evidence>
<dbReference type="AlphaFoldDB" id="A0A078A0W6"/>
<keyword evidence="1" id="KW-0812">Transmembrane</keyword>
<evidence type="ECO:0008006" key="4">
    <source>
        <dbReference type="Google" id="ProtNLM"/>
    </source>
</evidence>
<proteinExistence type="predicted"/>
<keyword evidence="1" id="KW-1133">Transmembrane helix</keyword>
<feature type="transmembrane region" description="Helical" evidence="1">
    <location>
        <begin position="12"/>
        <end position="36"/>
    </location>
</feature>
<dbReference type="EMBL" id="CCKQ01004614">
    <property type="protein sequence ID" value="CDW75775.1"/>
    <property type="molecule type" value="Genomic_DNA"/>
</dbReference>
<keyword evidence="1" id="KW-0472">Membrane</keyword>
<evidence type="ECO:0000313" key="2">
    <source>
        <dbReference type="EMBL" id="CDW75775.1"/>
    </source>
</evidence>
<gene>
    <name evidence="2" type="primary">Contig8108.g8644</name>
    <name evidence="2" type="ORF">STYLEM_4770</name>
</gene>
<dbReference type="InParanoid" id="A0A078A0W6"/>
<keyword evidence="3" id="KW-1185">Reference proteome</keyword>
<dbReference type="GO" id="GO:0007131">
    <property type="term" value="P:reciprocal meiotic recombination"/>
    <property type="evidence" value="ECO:0007669"/>
    <property type="project" value="TreeGrafter"/>
</dbReference>
<accession>A0A078A0W6</accession>
<dbReference type="OrthoDB" id="296380at2759"/>
<dbReference type="GO" id="GO:0005634">
    <property type="term" value="C:nucleus"/>
    <property type="evidence" value="ECO:0007669"/>
    <property type="project" value="TreeGrafter"/>
</dbReference>
<evidence type="ECO:0000256" key="1">
    <source>
        <dbReference type="SAM" id="Phobius"/>
    </source>
</evidence>
<sequence>MKLQLKWLKSSFLKIDAFGAFATILTALLIATFVSYQIQDIANHKFTQKSFSNPLDLTQIIHNISFESFDFAFSISSPIYFQLPEDANLSLLGKQDISLFYILLSECDPKHLSLIYPGKECVSDEELIKKFFKYTQIQFIFTRQYFDYQEFNVSPVKSFVEIQLIDVFIDKQTKVDVQLQQTTAIGSDSILHQSINKFNETLITPEIVVISKTLADNKHYIQLEFSIKNQFNLAERQVYNIVDAFCQSGGLIGMFLILARKFLMPFVDLVYYSSLMKSLFLISKQSLEKQKQSKNDTFDTAGDSFKQKSMIDAFNLANNKPEDYQRLALEISNRIKFKYSSIQFLRDTIFGCPCLRKNKATTIRQLFLYGKRKLDQQLDIKKIIYQLKEFEIIKSILFTRQQRKLLPFIQKNLIDRQFEKKIIKFKPRTQQQKEEQILNLILEHFSENVDPKNSFNKRIFENLVTQGDDLPTQERHRTLKQKMFTGIIKKCIRANTGIQTKETKFASMKIKKGISQSFMKEDEESYDQFMSKQNQNQVTSFRNKSKVLDQSAFNLDEDTDGQQANVHQKAIFKTYDQLPVIDSNRDNKVKRGKIVKKAKTRVIKRPIEHKLENDTEI</sequence>